<feature type="domain" description="DH" evidence="3">
    <location>
        <begin position="267"/>
        <end position="460"/>
    </location>
</feature>
<dbReference type="InterPro" id="IPR001331">
    <property type="entry name" value="GDS_CDC24_CS"/>
</dbReference>
<dbReference type="SMART" id="SM00325">
    <property type="entry name" value="RhoGEF"/>
    <property type="match status" value="1"/>
</dbReference>
<dbReference type="InterPro" id="IPR042849">
    <property type="entry name" value="ARHGEF33"/>
</dbReference>
<feature type="compositionally biased region" description="Low complexity" evidence="2">
    <location>
        <begin position="661"/>
        <end position="677"/>
    </location>
</feature>
<dbReference type="Gene3D" id="1.20.900.10">
    <property type="entry name" value="Dbl homology (DH) domain"/>
    <property type="match status" value="1"/>
</dbReference>
<comment type="caution">
    <text evidence="4">The sequence shown here is derived from an EMBL/GenBank/DDBJ whole genome shotgun (WGS) entry which is preliminary data.</text>
</comment>
<feature type="region of interest" description="Disordered" evidence="2">
    <location>
        <begin position="624"/>
        <end position="734"/>
    </location>
</feature>
<keyword evidence="1" id="KW-0175">Coiled coil</keyword>
<dbReference type="InterPro" id="IPR000219">
    <property type="entry name" value="DH_dom"/>
</dbReference>
<evidence type="ECO:0000256" key="1">
    <source>
        <dbReference type="SAM" id="Coils"/>
    </source>
</evidence>
<dbReference type="InterPro" id="IPR035899">
    <property type="entry name" value="DBL_dom_sf"/>
</dbReference>
<accession>A0A267GNX5</accession>
<dbReference type="GO" id="GO:0005085">
    <property type="term" value="F:guanyl-nucleotide exchange factor activity"/>
    <property type="evidence" value="ECO:0007669"/>
    <property type="project" value="InterPro"/>
</dbReference>
<feature type="region of interest" description="Disordered" evidence="2">
    <location>
        <begin position="569"/>
        <end position="605"/>
    </location>
</feature>
<sequence>MSSSVCGASVAGSDVTPTSPGAGRDSDLAFSLDNLSLLVEDVKDGFAEAMKQLSSIQHQDEEFQRRLNGTEAATSQKMEALQTAVNQMREQLSSVLNRVESLELHQRRLEGQVDRLDRVQSEQQEKLEKQPVMERESAACQTPLLSNPYSCPTPLSPDSGRPGTCTPSCFHGNDNFLPASCCDSQGPTTSSGHVVAEKTLRMSRALAAQQVTGGCSPDCRFDAEHRQGDEEDLTDRLSECSNGGSIISGTTGEQHQKQKVSQQLSDKRRRICQEIVETERRYCSDLWTVIDLIAETLKSASFISMKDLCLIFPKCLPRLYDLHSTFLGLLETQLTDGNAEQSGEIFLANVFLDFLDANNGELFELYRRYANDFGSAVRTIRAYQQHSARFRCLLSSLQRHPSCGGLDLTAFLLTPVQRLPRYQLLMRQLSLHTQQSHGDRLGLDRLLSRLHSLLDELNFSIQTALKQAQQQQQQQQQRWKRSRSLTRSSAVSNCSGGDWTAADEAASGIREAALPGKRCHQSAISTGSGAHFLASNARCRSATPSSGQQKQQATRYAVGLSQFGGSSTALETQACHQQQQQQQQPQQLQRTPRSPAISLGTRSRWLSRQMRSVDRCVSANDILRDTVSPSPSNSPAPSPAPSSASASTFVDDRPRLRRTAGRASAASTVAAGTATTSQLQSAHKSTPTLKESFRRMFQSRRKSSLAKLESLPPPVAANCSATFEDENGDPCTDV</sequence>
<dbReference type="PROSITE" id="PS00741">
    <property type="entry name" value="DH_1"/>
    <property type="match status" value="1"/>
</dbReference>
<feature type="region of interest" description="Disordered" evidence="2">
    <location>
        <begin position="472"/>
        <end position="497"/>
    </location>
</feature>
<evidence type="ECO:0000259" key="3">
    <source>
        <dbReference type="PROSITE" id="PS50010"/>
    </source>
</evidence>
<organism evidence="4 5">
    <name type="scientific">Macrostomum lignano</name>
    <dbReference type="NCBI Taxonomy" id="282301"/>
    <lineage>
        <taxon>Eukaryota</taxon>
        <taxon>Metazoa</taxon>
        <taxon>Spiralia</taxon>
        <taxon>Lophotrochozoa</taxon>
        <taxon>Platyhelminthes</taxon>
        <taxon>Rhabditophora</taxon>
        <taxon>Macrostomorpha</taxon>
        <taxon>Macrostomida</taxon>
        <taxon>Macrostomidae</taxon>
        <taxon>Macrostomum</taxon>
    </lineage>
</organism>
<dbReference type="PANTHER" id="PTHR46944:SF1">
    <property type="entry name" value="RHO GUANINE NUCLEOTIDE EXCHANGE FACTOR 33"/>
    <property type="match status" value="1"/>
</dbReference>
<gene>
    <name evidence="4" type="ORF">BOX15_Mlig015234g2</name>
</gene>
<feature type="compositionally biased region" description="Polar residues" evidence="2">
    <location>
        <begin position="485"/>
        <end position="495"/>
    </location>
</feature>
<dbReference type="STRING" id="282301.A0A267GNX5"/>
<feature type="coiled-coil region" evidence="1">
    <location>
        <begin position="71"/>
        <end position="122"/>
    </location>
</feature>
<proteinExistence type="predicted"/>
<feature type="region of interest" description="Disordered" evidence="2">
    <location>
        <begin position="1"/>
        <end position="26"/>
    </location>
</feature>
<dbReference type="Proteomes" id="UP000215902">
    <property type="component" value="Unassembled WGS sequence"/>
</dbReference>
<dbReference type="GO" id="GO:0035556">
    <property type="term" value="P:intracellular signal transduction"/>
    <property type="evidence" value="ECO:0007669"/>
    <property type="project" value="InterPro"/>
</dbReference>
<dbReference type="PANTHER" id="PTHR46944">
    <property type="entry name" value="RHO GUANINE NUCLEOTIDE EXCHANGE FACTOR 33"/>
    <property type="match status" value="1"/>
</dbReference>
<name>A0A267GNX5_9PLAT</name>
<dbReference type="AlphaFoldDB" id="A0A267GNX5"/>
<dbReference type="PROSITE" id="PS50010">
    <property type="entry name" value="DH_2"/>
    <property type="match status" value="1"/>
</dbReference>
<feature type="compositionally biased region" description="Polar residues" evidence="2">
    <location>
        <begin position="678"/>
        <end position="689"/>
    </location>
</feature>
<reference evidence="4 5" key="1">
    <citation type="submission" date="2017-06" db="EMBL/GenBank/DDBJ databases">
        <title>A platform for efficient transgenesis in Macrostomum lignano, a flatworm model organism for stem cell research.</title>
        <authorList>
            <person name="Berezikov E."/>
        </authorList>
    </citation>
    <scope>NUCLEOTIDE SEQUENCE [LARGE SCALE GENOMIC DNA]</scope>
    <source>
        <strain evidence="4">DV1</strain>
        <tissue evidence="4">Whole organism</tissue>
    </source>
</reference>
<dbReference type="EMBL" id="NIVC01000218">
    <property type="protein sequence ID" value="PAA87741.1"/>
    <property type="molecule type" value="Genomic_DNA"/>
</dbReference>
<feature type="compositionally biased region" description="Low complexity" evidence="2">
    <location>
        <begin position="577"/>
        <end position="589"/>
    </location>
</feature>
<dbReference type="SUPFAM" id="SSF48065">
    <property type="entry name" value="DBL homology domain (DH-domain)"/>
    <property type="match status" value="1"/>
</dbReference>
<evidence type="ECO:0000313" key="5">
    <source>
        <dbReference type="Proteomes" id="UP000215902"/>
    </source>
</evidence>
<dbReference type="OrthoDB" id="245697at2759"/>
<evidence type="ECO:0000313" key="4">
    <source>
        <dbReference type="EMBL" id="PAA87741.1"/>
    </source>
</evidence>
<dbReference type="Pfam" id="PF00621">
    <property type="entry name" value="RhoGEF"/>
    <property type="match status" value="1"/>
</dbReference>
<evidence type="ECO:0000256" key="2">
    <source>
        <dbReference type="SAM" id="MobiDB-lite"/>
    </source>
</evidence>
<feature type="compositionally biased region" description="Low complexity" evidence="2">
    <location>
        <begin position="1"/>
        <end position="13"/>
    </location>
</feature>
<keyword evidence="5" id="KW-1185">Reference proteome</keyword>
<protein>
    <recommendedName>
        <fullName evidence="3">DH domain-containing protein</fullName>
    </recommendedName>
</protein>
<dbReference type="CDD" id="cd00160">
    <property type="entry name" value="RhoGEF"/>
    <property type="match status" value="1"/>
</dbReference>